<reference evidence="1 2" key="1">
    <citation type="submission" date="2021-12" db="EMBL/GenBank/DDBJ databases">
        <title>Siccirubricoccus leaddurans sp. nov., a high concentration Zn2+ tolerance bacterium.</title>
        <authorList>
            <person name="Cao Y."/>
        </authorList>
    </citation>
    <scope>NUCLEOTIDE SEQUENCE [LARGE SCALE GENOMIC DNA]</scope>
    <source>
        <strain evidence="1 2">KC 17139</strain>
    </source>
</reference>
<evidence type="ECO:0000313" key="1">
    <source>
        <dbReference type="EMBL" id="MCO6414787.1"/>
    </source>
</evidence>
<name>A0ABT1CYQ2_9PROT</name>
<gene>
    <name evidence="1" type="ORF">JYK14_01145</name>
</gene>
<comment type="caution">
    <text evidence="1">The sequence shown here is derived from an EMBL/GenBank/DDBJ whole genome shotgun (WGS) entry which is preliminary data.</text>
</comment>
<dbReference type="RefSeq" id="WP_252951377.1">
    <property type="nucleotide sequence ID" value="NZ_JAFIRR010000008.1"/>
</dbReference>
<accession>A0ABT1CYQ2</accession>
<dbReference type="EMBL" id="JAFIRR010000008">
    <property type="protein sequence ID" value="MCO6414787.1"/>
    <property type="molecule type" value="Genomic_DNA"/>
</dbReference>
<evidence type="ECO:0000313" key="2">
    <source>
        <dbReference type="Proteomes" id="UP001523392"/>
    </source>
</evidence>
<sequence length="1200" mass="125762">MSGARGQALRWVPRACNLVLGLLVGLGLCLGVLAWRLAQGPLEVPALARRIEAAANAGLGEAKLSIGRADIAWEGFRGGSAAPLDIVLRNVVLRDADGTPRVELPDAAVTLSARALLRGMVAPSVIELRQPRVLVLLRPDGSLGLTLNPPPEVVAAPEAEPAPDALGLLAALMQPASESAAYAALRRLRVNGGEVVLAEIATGRRWSLADPVLDLRRAAGGGLAGEGQATFHAGEVVMPVRLSGAAEGTPMQLRARIALPALRPSELAGIWPELAPLRPLDAPLALSAGASFDARGRPEAVEIGLQGGAGEIELGTARLPIAGFSARLEGGTRALRLAAAELELPEGPRLSATGTAQKGEAGWQAQLDLRSSPLAAERLPRLWPPGLAPEARAALLAALPAGQLRGARLRLNLAAPEGLETAAWREARLDLALDRAVLGLGEAGRLATESLELVAAATPEALRLERLALRLPGPAGPTLGAVGSAALAEGAWQGTLDLTLDRMNFADLAGYWPVGIAPGARNWITQNVIAGQARNGTWHLEGRLGADLGGFALTGLRGRVEASEAVVHWLRPVPPVQGVGGIAEFSPTEITLHSQGGRQMLGESQRGGLELRDGQVRFFNLGSEPPMAEMAFHLAGPLPDVLQILRHPRLKLFERRKLELQGTGQVEARLTVGLPLLNDLPLEELRLTAEGKVTEGRLQNVLAGQALDRLALDLSVTTAGLRASGEGQLLAAPVRLGVEMDFRNGPASQVVERATMTGRLDQGQLAALGLETLGLLEGPVAVEARLEKRRSGEGRAMLRGDLREARLALEGLGWRKPAGVMGQAEAVLRLQGDTLQSADGIRVEAPELLLRGRALLGPAARLERFELAEAALGASRFQGEVRRPARAGAPWQAVLRGPLFDLRPVLAAEEGHAGPSPPAAEDPPLALDLGFERMTMGEGRTLFAVQATGRTDSRGLLREAQVEGHTASPLAGGATGRFNLSLAPRGEERLLRIAAEDGGALLRALDVLDSVQGGRLNVTASYRELRPGAPLTGTAELEQFVVREAPAAAKLLQAMTLYGLVEAMQGGRGLVFARLVAPFSLTPGELVLRDARAFSASLGVTAKGRIGRRAGMIDVEGTIVPAYVFNTLLGNIPLLGRLFSPEAGGGVFAGTYQVRGRLADPDVSVNPLAALTPGFLRGIFGLRPSETPPGTGQPQTGIDR</sequence>
<protein>
    <submittedName>
        <fullName evidence="1">DUF3971 domain-containing protein</fullName>
    </submittedName>
</protein>
<organism evidence="1 2">
    <name type="scientific">Siccirubricoccus soli</name>
    <dbReference type="NCBI Taxonomy" id="2899147"/>
    <lineage>
        <taxon>Bacteria</taxon>
        <taxon>Pseudomonadati</taxon>
        <taxon>Pseudomonadota</taxon>
        <taxon>Alphaproteobacteria</taxon>
        <taxon>Acetobacterales</taxon>
        <taxon>Roseomonadaceae</taxon>
        <taxon>Siccirubricoccus</taxon>
    </lineage>
</organism>
<keyword evidence="2" id="KW-1185">Reference proteome</keyword>
<dbReference type="Proteomes" id="UP001523392">
    <property type="component" value="Unassembled WGS sequence"/>
</dbReference>
<proteinExistence type="predicted"/>